<dbReference type="SUPFAM" id="SSF51735">
    <property type="entry name" value="NAD(P)-binding Rossmann-fold domains"/>
    <property type="match status" value="1"/>
</dbReference>
<feature type="domain" description="Gfo/Idh/MocA-like oxidoreductase C-terminal" evidence="2">
    <location>
        <begin position="155"/>
        <end position="344"/>
    </location>
</feature>
<dbReference type="InterPro" id="IPR000683">
    <property type="entry name" value="Gfo/Idh/MocA-like_OxRdtase_N"/>
</dbReference>
<organism evidence="3 4">
    <name type="scientific">Periconia digitata</name>
    <dbReference type="NCBI Taxonomy" id="1303443"/>
    <lineage>
        <taxon>Eukaryota</taxon>
        <taxon>Fungi</taxon>
        <taxon>Dikarya</taxon>
        <taxon>Ascomycota</taxon>
        <taxon>Pezizomycotina</taxon>
        <taxon>Dothideomycetes</taxon>
        <taxon>Pleosporomycetidae</taxon>
        <taxon>Pleosporales</taxon>
        <taxon>Massarineae</taxon>
        <taxon>Periconiaceae</taxon>
        <taxon>Periconia</taxon>
    </lineage>
</organism>
<dbReference type="Gene3D" id="3.30.360.10">
    <property type="entry name" value="Dihydrodipicolinate Reductase, domain 2"/>
    <property type="match status" value="1"/>
</dbReference>
<dbReference type="GO" id="GO:0006740">
    <property type="term" value="P:NADPH regeneration"/>
    <property type="evidence" value="ECO:0007669"/>
    <property type="project" value="TreeGrafter"/>
</dbReference>
<dbReference type="InterPro" id="IPR004104">
    <property type="entry name" value="Gfo/Idh/MocA-like_OxRdtase_C"/>
</dbReference>
<dbReference type="GO" id="GO:0005737">
    <property type="term" value="C:cytoplasm"/>
    <property type="evidence" value="ECO:0007669"/>
    <property type="project" value="TreeGrafter"/>
</dbReference>
<gene>
    <name evidence="3" type="ORF">PDIGIT_LOCUS14569</name>
</gene>
<dbReference type="GO" id="GO:0016491">
    <property type="term" value="F:oxidoreductase activity"/>
    <property type="evidence" value="ECO:0007669"/>
    <property type="project" value="TreeGrafter"/>
</dbReference>
<dbReference type="Gene3D" id="3.40.50.720">
    <property type="entry name" value="NAD(P)-binding Rossmann-like Domain"/>
    <property type="match status" value="1"/>
</dbReference>
<protein>
    <recommendedName>
        <fullName evidence="5">NAD(P)-binding protein</fullName>
    </recommendedName>
</protein>
<evidence type="ECO:0000259" key="2">
    <source>
        <dbReference type="Pfam" id="PF02894"/>
    </source>
</evidence>
<dbReference type="EMBL" id="CAOQHR010000011">
    <property type="protein sequence ID" value="CAI6341372.1"/>
    <property type="molecule type" value="Genomic_DNA"/>
</dbReference>
<keyword evidence="4" id="KW-1185">Reference proteome</keyword>
<dbReference type="InterPro" id="IPR036291">
    <property type="entry name" value="NAD(P)-bd_dom_sf"/>
</dbReference>
<dbReference type="GO" id="GO:0000166">
    <property type="term" value="F:nucleotide binding"/>
    <property type="evidence" value="ECO:0007669"/>
    <property type="project" value="InterPro"/>
</dbReference>
<dbReference type="OrthoDB" id="64915at2759"/>
<reference evidence="3" key="1">
    <citation type="submission" date="2023-01" db="EMBL/GenBank/DDBJ databases">
        <authorList>
            <person name="Van Ghelder C."/>
            <person name="Rancurel C."/>
        </authorList>
    </citation>
    <scope>NUCLEOTIDE SEQUENCE</scope>
    <source>
        <strain evidence="3">CNCM I-4278</strain>
    </source>
</reference>
<evidence type="ECO:0000259" key="1">
    <source>
        <dbReference type="Pfam" id="PF01408"/>
    </source>
</evidence>
<evidence type="ECO:0000313" key="4">
    <source>
        <dbReference type="Proteomes" id="UP001152607"/>
    </source>
</evidence>
<dbReference type="PANTHER" id="PTHR42840">
    <property type="entry name" value="NAD(P)-BINDING ROSSMANN-FOLD SUPERFAMILY PROTEIN-RELATED"/>
    <property type="match status" value="1"/>
</dbReference>
<sequence length="352" mass="37600">MAPINIALLGSGIFAREEHLPAILSASSTLRLVAVYSRTSSGAQNLAHLAKEKGVEGGEVQVYGDDKEGQGLDELLAREDVGGVVIALPILAQPSYIRKALSAGKHVLAEKPIAKDVATAVELTSWYRDNFASGPTFSIAENFRFFDSYIYASEQIASLGRILGFRVRVHALVQPGGKYYETEWRKKPEYQGGFLLDGGVHFIAATRLVLGGAGVKPVKTAAFSAQLQEHLPPVDTVDATAQLSNGSSGTISLSFGTTFSGSEYAFACEKGVVTVSKGKVTVQKNGEKEVVKEHPDEGNGVKQEIAAWGKALQEGKANQRQSPEEALGDLEWLEAMLQSGEKGGASIDLHRT</sequence>
<comment type="caution">
    <text evidence="3">The sequence shown here is derived from an EMBL/GenBank/DDBJ whole genome shotgun (WGS) entry which is preliminary data.</text>
</comment>
<evidence type="ECO:0000313" key="3">
    <source>
        <dbReference type="EMBL" id="CAI6341372.1"/>
    </source>
</evidence>
<dbReference type="Proteomes" id="UP001152607">
    <property type="component" value="Unassembled WGS sequence"/>
</dbReference>
<dbReference type="AlphaFoldDB" id="A0A9W4UVA5"/>
<proteinExistence type="predicted"/>
<dbReference type="Pfam" id="PF02894">
    <property type="entry name" value="GFO_IDH_MocA_C"/>
    <property type="match status" value="1"/>
</dbReference>
<dbReference type="PANTHER" id="PTHR42840:SF5">
    <property type="entry name" value="NAD(P)-BINDING ROSSMANN-FOLD SUPERFAMILY PROTEIN"/>
    <property type="match status" value="1"/>
</dbReference>
<evidence type="ECO:0008006" key="5">
    <source>
        <dbReference type="Google" id="ProtNLM"/>
    </source>
</evidence>
<accession>A0A9W4UVA5</accession>
<name>A0A9W4UVA5_9PLEO</name>
<dbReference type="Pfam" id="PF01408">
    <property type="entry name" value="GFO_IDH_MocA"/>
    <property type="match status" value="1"/>
</dbReference>
<feature type="domain" description="Gfo/Idh/MocA-like oxidoreductase N-terminal" evidence="1">
    <location>
        <begin position="4"/>
        <end position="124"/>
    </location>
</feature>
<dbReference type="SUPFAM" id="SSF55347">
    <property type="entry name" value="Glyceraldehyde-3-phosphate dehydrogenase-like, C-terminal domain"/>
    <property type="match status" value="1"/>
</dbReference>